<dbReference type="Proteomes" id="UP000460718">
    <property type="component" value="Unassembled WGS sequence"/>
</dbReference>
<feature type="region of interest" description="Disordered" evidence="1">
    <location>
        <begin position="1"/>
        <end position="59"/>
    </location>
</feature>
<feature type="compositionally biased region" description="Basic residues" evidence="1">
    <location>
        <begin position="42"/>
        <end position="53"/>
    </location>
</feature>
<feature type="region of interest" description="Disordered" evidence="1">
    <location>
        <begin position="168"/>
        <end position="205"/>
    </location>
</feature>
<evidence type="ECO:0008006" key="6">
    <source>
        <dbReference type="Google" id="ProtNLM"/>
    </source>
</evidence>
<evidence type="ECO:0000313" key="3">
    <source>
        <dbReference type="EMBL" id="KAE9086088.1"/>
    </source>
</evidence>
<accession>A0A6A3IDV5</accession>
<dbReference type="AlphaFoldDB" id="A0A6A3IDV5"/>
<evidence type="ECO:0000256" key="1">
    <source>
        <dbReference type="SAM" id="MobiDB-lite"/>
    </source>
</evidence>
<proteinExistence type="predicted"/>
<evidence type="ECO:0000313" key="5">
    <source>
        <dbReference type="Proteomes" id="UP000488956"/>
    </source>
</evidence>
<dbReference type="Proteomes" id="UP000488956">
    <property type="component" value="Unassembled WGS sequence"/>
</dbReference>
<protein>
    <recommendedName>
        <fullName evidence="6">Myb/SANT-like domain-containing protein</fullName>
    </recommendedName>
</protein>
<evidence type="ECO:0000313" key="4">
    <source>
        <dbReference type="Proteomes" id="UP000460718"/>
    </source>
</evidence>
<comment type="caution">
    <text evidence="2">The sequence shown here is derived from an EMBL/GenBank/DDBJ whole genome shotgun (WGS) entry which is preliminary data.</text>
</comment>
<feature type="compositionally biased region" description="Polar residues" evidence="1">
    <location>
        <begin position="1"/>
        <end position="10"/>
    </location>
</feature>
<name>A0A6A3IDV5_9STRA</name>
<organism evidence="2 4">
    <name type="scientific">Phytophthora fragariae</name>
    <dbReference type="NCBI Taxonomy" id="53985"/>
    <lineage>
        <taxon>Eukaryota</taxon>
        <taxon>Sar</taxon>
        <taxon>Stramenopiles</taxon>
        <taxon>Oomycota</taxon>
        <taxon>Peronosporomycetes</taxon>
        <taxon>Peronosporales</taxon>
        <taxon>Peronosporaceae</taxon>
        <taxon>Phytophthora</taxon>
    </lineage>
</organism>
<reference evidence="4 5" key="1">
    <citation type="submission" date="2018-09" db="EMBL/GenBank/DDBJ databases">
        <title>Genomic investigation of the strawberry pathogen Phytophthora fragariae indicates pathogenicity is determined by transcriptional variation in three key races.</title>
        <authorList>
            <person name="Adams T.M."/>
            <person name="Armitage A.D."/>
            <person name="Sobczyk M.K."/>
            <person name="Bates H.J."/>
            <person name="Dunwell J.M."/>
            <person name="Nellist C.F."/>
            <person name="Harrison R.J."/>
        </authorList>
    </citation>
    <scope>NUCLEOTIDE SEQUENCE [LARGE SCALE GENOMIC DNA]</scope>
    <source>
        <strain evidence="3 5">ONT-3</strain>
        <strain evidence="2 4">SCRP245</strain>
    </source>
</reference>
<gene>
    <name evidence="3" type="ORF">PF010_g20224</name>
    <name evidence="2" type="ORF">PF011_g23320</name>
</gene>
<dbReference type="EMBL" id="QXFW01002466">
    <property type="protein sequence ID" value="KAE8978264.1"/>
    <property type="molecule type" value="Genomic_DNA"/>
</dbReference>
<sequence>MSATPLTPSAASGDLLQPLVSVPADAMPAPTVDAAPPSATRSQKKGKRTARKSPSKESRVLEWNPEMVEDLMRLRYATYSIRFVGTKNIVRLREAWVLLADDLSRRHDRPISTEQCKNKLKWLRRKWAEYDSDMTATGNQSSPLIEPPGIELMQEYWSGSMVMSGDTLADNEGAGSSLNSNDDEASDEEAAGQDAAGSKPNSKRCKTMGDSFEIGMQSMTDSFQAMAAAFAPSSSDNMASLLDSRFAVMMERQEAQLAQMQMQTHYLAQLIETLRGRSPQ</sequence>
<feature type="compositionally biased region" description="Acidic residues" evidence="1">
    <location>
        <begin position="181"/>
        <end position="191"/>
    </location>
</feature>
<evidence type="ECO:0000313" key="2">
    <source>
        <dbReference type="EMBL" id="KAE8978264.1"/>
    </source>
</evidence>
<dbReference type="EMBL" id="QXFX01001701">
    <property type="protein sequence ID" value="KAE9086088.1"/>
    <property type="molecule type" value="Genomic_DNA"/>
</dbReference>